<dbReference type="EMBL" id="BALE01000002">
    <property type="protein sequence ID" value="GAN52819.1"/>
    <property type="molecule type" value="Genomic_DNA"/>
</dbReference>
<comment type="caution">
    <text evidence="2">The sequence shown here is derived from an EMBL/GenBank/DDBJ whole genome shotgun (WGS) entry which is preliminary data.</text>
</comment>
<reference evidence="2 3" key="1">
    <citation type="submission" date="2012-10" db="EMBL/GenBank/DDBJ databases">
        <title>Genome sequencing of Tanticharoenia sakaeratensis NBRC 103193.</title>
        <authorList>
            <person name="Azuma Y."/>
            <person name="Hadano H."/>
            <person name="Hirakawa H."/>
            <person name="Matsushita K."/>
        </authorList>
    </citation>
    <scope>NUCLEOTIDE SEQUENCE [LARGE SCALE GENOMIC DNA]</scope>
    <source>
        <strain evidence="2 3">NBRC 103193</strain>
    </source>
</reference>
<evidence type="ECO:0008006" key="4">
    <source>
        <dbReference type="Google" id="ProtNLM"/>
    </source>
</evidence>
<evidence type="ECO:0000313" key="3">
    <source>
        <dbReference type="Proteomes" id="UP000032679"/>
    </source>
</evidence>
<dbReference type="Gene3D" id="1.25.40.10">
    <property type="entry name" value="Tetratricopeptide repeat domain"/>
    <property type="match status" value="1"/>
</dbReference>
<protein>
    <recommendedName>
        <fullName evidence="4">Tetratricopeptide repeat protein</fullName>
    </recommendedName>
</protein>
<dbReference type="InterPro" id="IPR011990">
    <property type="entry name" value="TPR-like_helical_dom_sf"/>
</dbReference>
<organism evidence="2 3">
    <name type="scientific">Tanticharoenia sakaeratensis NBRC 103193</name>
    <dbReference type="NCBI Taxonomy" id="1231623"/>
    <lineage>
        <taxon>Bacteria</taxon>
        <taxon>Pseudomonadati</taxon>
        <taxon>Pseudomonadota</taxon>
        <taxon>Alphaproteobacteria</taxon>
        <taxon>Acetobacterales</taxon>
        <taxon>Acetobacteraceae</taxon>
        <taxon>Tanticharoenia</taxon>
    </lineage>
</organism>
<dbReference type="RefSeq" id="WP_241767564.1">
    <property type="nucleotide sequence ID" value="NZ_BALE01000002.1"/>
</dbReference>
<keyword evidence="1" id="KW-0732">Signal</keyword>
<feature type="chain" id="PRO_5002307794" description="Tetratricopeptide repeat protein" evidence="1">
    <location>
        <begin position="39"/>
        <end position="423"/>
    </location>
</feature>
<evidence type="ECO:0000313" key="2">
    <source>
        <dbReference type="EMBL" id="GAN52819.1"/>
    </source>
</evidence>
<dbReference type="STRING" id="1231623.Tasa_002_099"/>
<gene>
    <name evidence="2" type="ORF">Tasa_002_099</name>
</gene>
<accession>A0A0D6MGR6</accession>
<sequence length="423" mass="45612">MIFSRLRHAPLSVRPARAPLLAATILAATLSCHQGARAADELSMAVGKPLQQAQTALAARDYTKAMAGVNAADAVAKKTDYESYTIAQMRAAVAAQSGDTASAIKAYDVLIASPRTPAANKPQMLQAEISMAYSAKNYPQVVTLAQQYLKKYPDTTGNVGTTLVQAYYLQNDYANAAKAQQAQIDAEAKAGKKPTENQLQFLATCYTRLKDSSNETHAFVQLVQYYPKPEYWANLIHGLMVNPKIPPQLQFDIERIRLATGVLRNPSDYMDMTERAVQAGLPQLALKLMNQGYANGALGHDAGADREARLHAMVIQRANADHAKLDANAEAAKKDPGAGPLLTAGYDMVLNGQVDEGLALMREGMTRHPLHPEIAQLDYGLAQMDGGRTADAIKTLQAVTGDNGPRDIAAMWALLLQHPPAAH</sequence>
<proteinExistence type="predicted"/>
<dbReference type="AlphaFoldDB" id="A0A0D6MGR6"/>
<evidence type="ECO:0000256" key="1">
    <source>
        <dbReference type="SAM" id="SignalP"/>
    </source>
</evidence>
<name>A0A0D6MGR6_9PROT</name>
<dbReference type="SUPFAM" id="SSF48452">
    <property type="entry name" value="TPR-like"/>
    <property type="match status" value="1"/>
</dbReference>
<keyword evidence="3" id="KW-1185">Reference proteome</keyword>
<dbReference type="PROSITE" id="PS51257">
    <property type="entry name" value="PROKAR_LIPOPROTEIN"/>
    <property type="match status" value="1"/>
</dbReference>
<dbReference type="Proteomes" id="UP000032679">
    <property type="component" value="Unassembled WGS sequence"/>
</dbReference>
<feature type="signal peptide" evidence="1">
    <location>
        <begin position="1"/>
        <end position="38"/>
    </location>
</feature>